<dbReference type="InterPro" id="IPR004861">
    <property type="entry name" value="Siw14-like"/>
</dbReference>
<reference evidence="1 2" key="1">
    <citation type="journal article" date="2020" name="Nat. Food">
        <title>A phased Vanilla planifolia genome enables genetic improvement of flavour and production.</title>
        <authorList>
            <person name="Hasing T."/>
            <person name="Tang H."/>
            <person name="Brym M."/>
            <person name="Khazi F."/>
            <person name="Huang T."/>
            <person name="Chambers A.H."/>
        </authorList>
    </citation>
    <scope>NUCLEOTIDE SEQUENCE [LARGE SCALE GENOMIC DNA]</scope>
    <source>
        <tissue evidence="1">Leaf</tissue>
    </source>
</reference>
<dbReference type="OrthoDB" id="1716531at2759"/>
<protein>
    <submittedName>
        <fullName evidence="1">Uncharacterized protein</fullName>
    </submittedName>
</protein>
<accession>A0A835R4J2</accession>
<dbReference type="Gene3D" id="3.90.190.10">
    <property type="entry name" value="Protein tyrosine phosphatase superfamily"/>
    <property type="match status" value="1"/>
</dbReference>
<dbReference type="InterPro" id="IPR029021">
    <property type="entry name" value="Prot-tyrosine_phosphatase-like"/>
</dbReference>
<evidence type="ECO:0000313" key="1">
    <source>
        <dbReference type="EMBL" id="KAG0480002.1"/>
    </source>
</evidence>
<dbReference type="EMBL" id="JADCNL010000005">
    <property type="protein sequence ID" value="KAG0480002.1"/>
    <property type="molecule type" value="Genomic_DNA"/>
</dbReference>
<gene>
    <name evidence="1" type="ORF">HPP92_010860</name>
</gene>
<name>A0A835R4J2_VANPL</name>
<comment type="caution">
    <text evidence="1">The sequence shown here is derived from an EMBL/GenBank/DDBJ whole genome shotgun (WGS) entry which is preliminary data.</text>
</comment>
<dbReference type="Proteomes" id="UP000636800">
    <property type="component" value="Chromosome 5"/>
</dbReference>
<keyword evidence="2" id="KW-1185">Reference proteome</keyword>
<sequence>MCNNVEGNEEMGQPLRSGGAKEAAVMAPAAGGGVEWEEVAAPPRNFAVVEPGVFRSGFPETKLLVFLQNLRLRSIVLNSGIFVDLRIRSQCLICTQDNGYDDDDDGDGRAGVVLSQEPFVNLPEETIHDSKRLFWVCIKQYHLLKVDSTNSFGFAL</sequence>
<dbReference type="Pfam" id="PF03162">
    <property type="entry name" value="Y_phosphatase2"/>
    <property type="match status" value="1"/>
</dbReference>
<organism evidence="1 2">
    <name type="scientific">Vanilla planifolia</name>
    <name type="common">Vanilla</name>
    <dbReference type="NCBI Taxonomy" id="51239"/>
    <lineage>
        <taxon>Eukaryota</taxon>
        <taxon>Viridiplantae</taxon>
        <taxon>Streptophyta</taxon>
        <taxon>Embryophyta</taxon>
        <taxon>Tracheophyta</taxon>
        <taxon>Spermatophyta</taxon>
        <taxon>Magnoliopsida</taxon>
        <taxon>Liliopsida</taxon>
        <taxon>Asparagales</taxon>
        <taxon>Orchidaceae</taxon>
        <taxon>Vanilloideae</taxon>
        <taxon>Vanilleae</taxon>
        <taxon>Vanilla</taxon>
    </lineage>
</organism>
<evidence type="ECO:0000313" key="2">
    <source>
        <dbReference type="Proteomes" id="UP000636800"/>
    </source>
</evidence>
<proteinExistence type="predicted"/>
<dbReference type="AlphaFoldDB" id="A0A835R4J2"/>